<accession>A0A917TJ24</accession>
<evidence type="ECO:0000256" key="1">
    <source>
        <dbReference type="SAM" id="MobiDB-lite"/>
    </source>
</evidence>
<reference evidence="2" key="2">
    <citation type="submission" date="2020-09" db="EMBL/GenBank/DDBJ databases">
        <authorList>
            <person name="Sun Q."/>
            <person name="Ohkuma M."/>
        </authorList>
    </citation>
    <scope>NUCLEOTIDE SEQUENCE</scope>
    <source>
        <strain evidence="2">JCM 19831</strain>
    </source>
</reference>
<dbReference type="Proteomes" id="UP000642070">
    <property type="component" value="Unassembled WGS sequence"/>
</dbReference>
<organism evidence="2 3">
    <name type="scientific">Dactylosporangium sucinum</name>
    <dbReference type="NCBI Taxonomy" id="1424081"/>
    <lineage>
        <taxon>Bacteria</taxon>
        <taxon>Bacillati</taxon>
        <taxon>Actinomycetota</taxon>
        <taxon>Actinomycetes</taxon>
        <taxon>Micromonosporales</taxon>
        <taxon>Micromonosporaceae</taxon>
        <taxon>Dactylosporangium</taxon>
    </lineage>
</organism>
<name>A0A917TJ24_9ACTN</name>
<proteinExistence type="predicted"/>
<gene>
    <name evidence="2" type="ORF">GCM10007977_024770</name>
</gene>
<keyword evidence="3" id="KW-1185">Reference proteome</keyword>
<evidence type="ECO:0000313" key="3">
    <source>
        <dbReference type="Proteomes" id="UP000642070"/>
    </source>
</evidence>
<feature type="compositionally biased region" description="Low complexity" evidence="1">
    <location>
        <begin position="40"/>
        <end position="50"/>
    </location>
</feature>
<feature type="compositionally biased region" description="Low complexity" evidence="1">
    <location>
        <begin position="57"/>
        <end position="76"/>
    </location>
</feature>
<feature type="region of interest" description="Disordered" evidence="1">
    <location>
        <begin position="1"/>
        <end position="90"/>
    </location>
</feature>
<evidence type="ECO:0000313" key="2">
    <source>
        <dbReference type="EMBL" id="GGM22648.1"/>
    </source>
</evidence>
<dbReference type="AlphaFoldDB" id="A0A917TJ24"/>
<sequence length="123" mass="12683">MVSAGSTHAPRAPRSTPAARSRAPSAVSARRSATNRAVDQAPASAAASSSPRRHAHQAASTSAAIATRSATTSASSGPHRTENVLTPSSFQSNTTFLRVKLYDFPEIWGAKCPGLRRRSGAAG</sequence>
<reference evidence="2" key="1">
    <citation type="journal article" date="2014" name="Int. J. Syst. Evol. Microbiol.">
        <title>Complete genome sequence of Corynebacterium casei LMG S-19264T (=DSM 44701T), isolated from a smear-ripened cheese.</title>
        <authorList>
            <consortium name="US DOE Joint Genome Institute (JGI-PGF)"/>
            <person name="Walter F."/>
            <person name="Albersmeier A."/>
            <person name="Kalinowski J."/>
            <person name="Ruckert C."/>
        </authorList>
    </citation>
    <scope>NUCLEOTIDE SEQUENCE</scope>
    <source>
        <strain evidence="2">JCM 19831</strain>
    </source>
</reference>
<comment type="caution">
    <text evidence="2">The sequence shown here is derived from an EMBL/GenBank/DDBJ whole genome shotgun (WGS) entry which is preliminary data.</text>
</comment>
<feature type="compositionally biased region" description="Low complexity" evidence="1">
    <location>
        <begin position="9"/>
        <end position="32"/>
    </location>
</feature>
<protein>
    <submittedName>
        <fullName evidence="2">Uncharacterized protein</fullName>
    </submittedName>
</protein>
<dbReference type="EMBL" id="BMPI01000010">
    <property type="protein sequence ID" value="GGM22648.1"/>
    <property type="molecule type" value="Genomic_DNA"/>
</dbReference>